<proteinExistence type="predicted"/>
<dbReference type="Proteomes" id="UP000290289">
    <property type="component" value="Chromosome 5"/>
</dbReference>
<evidence type="ECO:0000313" key="1">
    <source>
        <dbReference type="EMBL" id="RXH98914.1"/>
    </source>
</evidence>
<dbReference type="STRING" id="3750.A0A498JYP2"/>
<dbReference type="AlphaFoldDB" id="A0A498JYP2"/>
<organism evidence="1 2">
    <name type="scientific">Malus domestica</name>
    <name type="common">Apple</name>
    <name type="synonym">Pyrus malus</name>
    <dbReference type="NCBI Taxonomy" id="3750"/>
    <lineage>
        <taxon>Eukaryota</taxon>
        <taxon>Viridiplantae</taxon>
        <taxon>Streptophyta</taxon>
        <taxon>Embryophyta</taxon>
        <taxon>Tracheophyta</taxon>
        <taxon>Spermatophyta</taxon>
        <taxon>Magnoliopsida</taxon>
        <taxon>eudicotyledons</taxon>
        <taxon>Gunneridae</taxon>
        <taxon>Pentapetalae</taxon>
        <taxon>rosids</taxon>
        <taxon>fabids</taxon>
        <taxon>Rosales</taxon>
        <taxon>Rosaceae</taxon>
        <taxon>Amygdaloideae</taxon>
        <taxon>Maleae</taxon>
        <taxon>Malus</taxon>
    </lineage>
</organism>
<evidence type="ECO:0008006" key="3">
    <source>
        <dbReference type="Google" id="ProtNLM"/>
    </source>
</evidence>
<dbReference type="EMBL" id="RDQH01000331">
    <property type="protein sequence ID" value="RXH98914.1"/>
    <property type="molecule type" value="Genomic_DNA"/>
</dbReference>
<reference evidence="1 2" key="1">
    <citation type="submission" date="2018-10" db="EMBL/GenBank/DDBJ databases">
        <title>A high-quality apple genome assembly.</title>
        <authorList>
            <person name="Hu J."/>
        </authorList>
    </citation>
    <scope>NUCLEOTIDE SEQUENCE [LARGE SCALE GENOMIC DNA]</scope>
    <source>
        <strain evidence="2">cv. HFTH1</strain>
        <tissue evidence="1">Young leaf</tissue>
    </source>
</reference>
<protein>
    <recommendedName>
        <fullName evidence="3">Reverse transcriptase domain-containing protein</fullName>
    </recommendedName>
</protein>
<name>A0A498JYP2_MALDO</name>
<accession>A0A498JYP2</accession>
<keyword evidence="2" id="KW-1185">Reference proteome</keyword>
<gene>
    <name evidence="1" type="ORF">DVH24_011239</name>
</gene>
<comment type="caution">
    <text evidence="1">The sequence shown here is derived from an EMBL/GenBank/DDBJ whole genome shotgun (WGS) entry which is preliminary data.</text>
</comment>
<sequence length="198" mass="22242">MMEWAKHVLGRSKKRFLTLKLDISKVCDCIEWGACETSWRKWDLSNNGLSFLRSHTLSLSMVIPALSLPIPLIGKRRASSRGVSICQEAPSVTHLLFADDCILFSRAKTTDCNTIKEILKYYEHASRQQVNLSKSAVCLSYNINSNLRNSLAGLLVVERVDRHENYLIVGRKAVSATSILFARPNSVASWHMPAFTST</sequence>
<evidence type="ECO:0000313" key="2">
    <source>
        <dbReference type="Proteomes" id="UP000290289"/>
    </source>
</evidence>